<gene>
    <name evidence="2" type="ORF">BECKUNK1418G_GA0071005_111612</name>
    <name evidence="3" type="ORF">BECKUNK1418H_GA0071006_112910</name>
</gene>
<sequence length="124" mass="14075">MSARISPASFRIAGEVFPLSMNNIFEGIPGNREQEIFEQLAAGECVRIERIVSKGQKSPVSGWYDQEENEWVMVLKGQAELSFPDGTSVRLGAGDFIDIPSHKKHKVDWTDPERETIWLAIHYR</sequence>
<evidence type="ECO:0000313" key="3">
    <source>
        <dbReference type="EMBL" id="VFK72670.1"/>
    </source>
</evidence>
<dbReference type="SUPFAM" id="SSF51182">
    <property type="entry name" value="RmlC-like cupins"/>
    <property type="match status" value="1"/>
</dbReference>
<accession>A0A451ALL4</accession>
<dbReference type="Pfam" id="PF07883">
    <property type="entry name" value="Cupin_2"/>
    <property type="match status" value="1"/>
</dbReference>
<organism evidence="2">
    <name type="scientific">Candidatus Kentrum sp. UNK</name>
    <dbReference type="NCBI Taxonomy" id="2126344"/>
    <lineage>
        <taxon>Bacteria</taxon>
        <taxon>Pseudomonadati</taxon>
        <taxon>Pseudomonadota</taxon>
        <taxon>Gammaproteobacteria</taxon>
        <taxon>Candidatus Kentrum</taxon>
    </lineage>
</organism>
<dbReference type="InterPro" id="IPR013096">
    <property type="entry name" value="Cupin_2"/>
</dbReference>
<proteinExistence type="predicted"/>
<dbReference type="EMBL" id="CAADFZ010000116">
    <property type="protein sequence ID" value="VFK66927.1"/>
    <property type="molecule type" value="Genomic_DNA"/>
</dbReference>
<evidence type="ECO:0000313" key="2">
    <source>
        <dbReference type="EMBL" id="VFK66927.1"/>
    </source>
</evidence>
<reference evidence="2" key="1">
    <citation type="submission" date="2019-02" db="EMBL/GenBank/DDBJ databases">
        <authorList>
            <person name="Gruber-Vodicka R. H."/>
            <person name="Seah K. B. B."/>
        </authorList>
    </citation>
    <scope>NUCLEOTIDE SEQUENCE</scope>
    <source>
        <strain evidence="3">BECK_BY19</strain>
        <strain evidence="2">BECK_BY8</strain>
    </source>
</reference>
<dbReference type="Gene3D" id="2.60.120.10">
    <property type="entry name" value="Jelly Rolls"/>
    <property type="match status" value="1"/>
</dbReference>
<dbReference type="EMBL" id="CAADGD010000129">
    <property type="protein sequence ID" value="VFK72670.1"/>
    <property type="molecule type" value="Genomic_DNA"/>
</dbReference>
<name>A0A451ALL4_9GAMM</name>
<feature type="domain" description="Cupin type-2" evidence="1">
    <location>
        <begin position="64"/>
        <end position="121"/>
    </location>
</feature>
<dbReference type="AlphaFoldDB" id="A0A451ALL4"/>
<dbReference type="InterPro" id="IPR014710">
    <property type="entry name" value="RmlC-like_jellyroll"/>
</dbReference>
<dbReference type="InterPro" id="IPR011051">
    <property type="entry name" value="RmlC_Cupin_sf"/>
</dbReference>
<dbReference type="CDD" id="cd06981">
    <property type="entry name" value="cupin_reut_a1446"/>
    <property type="match status" value="1"/>
</dbReference>
<evidence type="ECO:0000259" key="1">
    <source>
        <dbReference type="Pfam" id="PF07883"/>
    </source>
</evidence>
<protein>
    <submittedName>
        <fullName evidence="2">Cupin 2 domain-containing protein</fullName>
    </submittedName>
</protein>